<protein>
    <submittedName>
        <fullName evidence="1">HD domain-containing protein</fullName>
    </submittedName>
</protein>
<accession>A0ACC7NL67</accession>
<evidence type="ECO:0000313" key="2">
    <source>
        <dbReference type="Proteomes" id="UP001629235"/>
    </source>
</evidence>
<name>A0ACC7NL67_9BURK</name>
<dbReference type="Proteomes" id="UP001629235">
    <property type="component" value="Unassembled WGS sequence"/>
</dbReference>
<dbReference type="EMBL" id="JAQQDW010000112">
    <property type="protein sequence ID" value="MFM0108318.1"/>
    <property type="molecule type" value="Genomic_DNA"/>
</dbReference>
<sequence length="190" mass="20587">MLTEKFVCATGLALKLHATQLRKGTQIPYTSHLLGVASLVLENGGDEEQAIAGLLHDAIEDVGAEAARTIRELFGERVLRIVEGCTDGVPDSSGQKPDWRARKVAYLAHLEEADPDVLLVSASDKLYNARAVVTDLHAVGRAVFERFTAGESGTLWYYGELARIFQARLPGPLSNEIKRTVDLMSIAAGD</sequence>
<comment type="caution">
    <text evidence="1">The sequence shown here is derived from an EMBL/GenBank/DDBJ whole genome shotgun (WGS) entry which is preliminary data.</text>
</comment>
<evidence type="ECO:0000313" key="1">
    <source>
        <dbReference type="EMBL" id="MFM0108318.1"/>
    </source>
</evidence>
<organism evidence="1 2">
    <name type="scientific">Paraburkholderia rhynchosiae</name>
    <dbReference type="NCBI Taxonomy" id="487049"/>
    <lineage>
        <taxon>Bacteria</taxon>
        <taxon>Pseudomonadati</taxon>
        <taxon>Pseudomonadota</taxon>
        <taxon>Betaproteobacteria</taxon>
        <taxon>Burkholderiales</taxon>
        <taxon>Burkholderiaceae</taxon>
        <taxon>Paraburkholderia</taxon>
    </lineage>
</organism>
<keyword evidence="2" id="KW-1185">Reference proteome</keyword>
<gene>
    <name evidence="1" type="ORF">PQR01_34010</name>
</gene>
<reference evidence="1 2" key="1">
    <citation type="journal article" date="2024" name="Chem. Sci.">
        <title>Discovery of megapolipeptins by genome mining of a Burkholderiales bacteria collection.</title>
        <authorList>
            <person name="Paulo B.S."/>
            <person name="Recchia M.J.J."/>
            <person name="Lee S."/>
            <person name="Fergusson C.H."/>
            <person name="Romanowski S.B."/>
            <person name="Hernandez A."/>
            <person name="Krull N."/>
            <person name="Liu D.Y."/>
            <person name="Cavanagh H."/>
            <person name="Bos A."/>
            <person name="Gray C.A."/>
            <person name="Murphy B.T."/>
            <person name="Linington R.G."/>
            <person name="Eustaquio A.S."/>
        </authorList>
    </citation>
    <scope>NUCLEOTIDE SEQUENCE [LARGE SCALE GENOMIC DNA]</scope>
    <source>
        <strain evidence="1 2">RL18-126-BIB-B</strain>
    </source>
</reference>
<proteinExistence type="predicted"/>